<dbReference type="AlphaFoldDB" id="A0A369K349"/>
<name>A0A369K349_HYPMA</name>
<comment type="caution">
    <text evidence="2">The sequence shown here is derived from an EMBL/GenBank/DDBJ whole genome shotgun (WGS) entry which is preliminary data.</text>
</comment>
<evidence type="ECO:0000313" key="2">
    <source>
        <dbReference type="EMBL" id="RDB28002.1"/>
    </source>
</evidence>
<organism evidence="2 3">
    <name type="scientific">Hypsizygus marmoreus</name>
    <name type="common">White beech mushroom</name>
    <name type="synonym">Agaricus marmoreus</name>
    <dbReference type="NCBI Taxonomy" id="39966"/>
    <lineage>
        <taxon>Eukaryota</taxon>
        <taxon>Fungi</taxon>
        <taxon>Dikarya</taxon>
        <taxon>Basidiomycota</taxon>
        <taxon>Agaricomycotina</taxon>
        <taxon>Agaricomycetes</taxon>
        <taxon>Agaricomycetidae</taxon>
        <taxon>Agaricales</taxon>
        <taxon>Tricholomatineae</taxon>
        <taxon>Lyophyllaceae</taxon>
        <taxon>Hypsizygus</taxon>
    </lineage>
</organism>
<dbReference type="EMBL" id="LUEZ02000013">
    <property type="protein sequence ID" value="RDB28002.1"/>
    <property type="molecule type" value="Genomic_DNA"/>
</dbReference>
<proteinExistence type="predicted"/>
<dbReference type="Proteomes" id="UP000076154">
    <property type="component" value="Unassembled WGS sequence"/>
</dbReference>
<feature type="compositionally biased region" description="Polar residues" evidence="1">
    <location>
        <begin position="76"/>
        <end position="86"/>
    </location>
</feature>
<feature type="compositionally biased region" description="Basic and acidic residues" evidence="1">
    <location>
        <begin position="60"/>
        <end position="74"/>
    </location>
</feature>
<dbReference type="InParanoid" id="A0A369K349"/>
<evidence type="ECO:0000256" key="1">
    <source>
        <dbReference type="SAM" id="MobiDB-lite"/>
    </source>
</evidence>
<evidence type="ECO:0000313" key="3">
    <source>
        <dbReference type="Proteomes" id="UP000076154"/>
    </source>
</evidence>
<sequence length="98" mass="11115">MLYRHLYDPVLFNCTFKFASVSPTAFPGTVFMRKWTYDGDSDRHCHDKLAVRTRVKAKKEKKDNELTDGHKARNPDASSPGSNPANTEDDFFGYLSGP</sequence>
<gene>
    <name evidence="2" type="ORF">Hypma_002249</name>
</gene>
<feature type="region of interest" description="Disordered" evidence="1">
    <location>
        <begin position="52"/>
        <end position="98"/>
    </location>
</feature>
<protein>
    <submittedName>
        <fullName evidence="2">Uncharacterized protein</fullName>
    </submittedName>
</protein>
<keyword evidence="3" id="KW-1185">Reference proteome</keyword>
<reference evidence="2" key="1">
    <citation type="submission" date="2018-04" db="EMBL/GenBank/DDBJ databases">
        <title>Whole genome sequencing of Hypsizygus marmoreus.</title>
        <authorList>
            <person name="Choi I.-G."/>
            <person name="Min B."/>
            <person name="Kim J.-G."/>
            <person name="Kim S."/>
            <person name="Oh Y.-L."/>
            <person name="Kong W.-S."/>
            <person name="Park H."/>
            <person name="Jeong J."/>
            <person name="Song E.-S."/>
        </authorList>
    </citation>
    <scope>NUCLEOTIDE SEQUENCE [LARGE SCALE GENOMIC DNA]</scope>
    <source>
        <strain evidence="2">51987-8</strain>
    </source>
</reference>
<accession>A0A369K349</accession>